<accession>A0A9W6Y8A4</accession>
<name>A0A9W6Y8A4_9STRA</name>
<proteinExistence type="predicted"/>
<evidence type="ECO:0000313" key="2">
    <source>
        <dbReference type="EMBL" id="GMF55144.1"/>
    </source>
</evidence>
<sequence>MSATNKAFAYVFNTTREDTKVAKVLSGWKSTDAPTIPSLAGFEAASRNRIRQLRDLLVASSMHFTAVSYNLDNHVADLLTATLIQHFPAVIERYPMCPYTSRMRLYLGTLLVEMPEVLSWSLSLTRSAKTPNSDKNESPFSREIQLINQQNIVISQLLEANREQAAKIEELEKLGLEEAAAGTHSLTNEGITEQGEEINLANDSSTAGNENRKRKARSSSKAAAALFFEWYTKTPRLWEKCDDRQYKSQSKQIVAFMKLFHPAGLKLNPASRNYADDVLRIGRLAEENMFEFMGIRGIKRNFGTGLLKQLRVLHRSGAFKQRFQDYQIRVTTTKIVDPAPDHTKITY</sequence>
<feature type="region of interest" description="Disordered" evidence="1">
    <location>
        <begin position="189"/>
        <end position="217"/>
    </location>
</feature>
<dbReference type="EMBL" id="BSXT01003662">
    <property type="protein sequence ID" value="GMF55144.1"/>
    <property type="molecule type" value="Genomic_DNA"/>
</dbReference>
<dbReference type="Proteomes" id="UP001165121">
    <property type="component" value="Unassembled WGS sequence"/>
</dbReference>
<organism evidence="2 3">
    <name type="scientific">Phytophthora fragariaefolia</name>
    <dbReference type="NCBI Taxonomy" id="1490495"/>
    <lineage>
        <taxon>Eukaryota</taxon>
        <taxon>Sar</taxon>
        <taxon>Stramenopiles</taxon>
        <taxon>Oomycota</taxon>
        <taxon>Peronosporomycetes</taxon>
        <taxon>Peronosporales</taxon>
        <taxon>Peronosporaceae</taxon>
        <taxon>Phytophthora</taxon>
    </lineage>
</organism>
<comment type="caution">
    <text evidence="2">The sequence shown here is derived from an EMBL/GenBank/DDBJ whole genome shotgun (WGS) entry which is preliminary data.</text>
</comment>
<dbReference type="OrthoDB" id="119265at2759"/>
<dbReference type="AlphaFoldDB" id="A0A9W6Y8A4"/>
<evidence type="ECO:0000256" key="1">
    <source>
        <dbReference type="SAM" id="MobiDB-lite"/>
    </source>
</evidence>
<keyword evidence="3" id="KW-1185">Reference proteome</keyword>
<reference evidence="2" key="1">
    <citation type="submission" date="2023-04" db="EMBL/GenBank/DDBJ databases">
        <title>Phytophthora fragariaefolia NBRC 109709.</title>
        <authorList>
            <person name="Ichikawa N."/>
            <person name="Sato H."/>
            <person name="Tonouchi N."/>
        </authorList>
    </citation>
    <scope>NUCLEOTIDE SEQUENCE</scope>
    <source>
        <strain evidence="2">NBRC 109709</strain>
    </source>
</reference>
<gene>
    <name evidence="2" type="ORF">Pfra01_002315400</name>
</gene>
<evidence type="ECO:0000313" key="3">
    <source>
        <dbReference type="Proteomes" id="UP001165121"/>
    </source>
</evidence>
<protein>
    <submittedName>
        <fullName evidence="2">Unnamed protein product</fullName>
    </submittedName>
</protein>